<dbReference type="SUPFAM" id="SSF53955">
    <property type="entry name" value="Lysozyme-like"/>
    <property type="match status" value="1"/>
</dbReference>
<name>A0ABW8UP19_9RHOB</name>
<protein>
    <recommendedName>
        <fullName evidence="3">Glycoside hydrolase family 104 protein</fullName>
    </recommendedName>
</protein>
<dbReference type="Gene3D" id="1.10.530.10">
    <property type="match status" value="1"/>
</dbReference>
<dbReference type="RefSeq" id="WP_407590420.1">
    <property type="nucleotide sequence ID" value="NZ_JBHDIY010000002.1"/>
</dbReference>
<keyword evidence="2" id="KW-1185">Reference proteome</keyword>
<dbReference type="InterPro" id="IPR023346">
    <property type="entry name" value="Lysozyme-like_dom_sf"/>
</dbReference>
<evidence type="ECO:0000313" key="1">
    <source>
        <dbReference type="EMBL" id="MFL4468682.1"/>
    </source>
</evidence>
<dbReference type="Proteomes" id="UP001627408">
    <property type="component" value="Unassembled WGS sequence"/>
</dbReference>
<proteinExistence type="predicted"/>
<reference evidence="1 2" key="1">
    <citation type="submission" date="2024-08" db="EMBL/GenBank/DDBJ databases">
        <title>Tateyamaria sp. nov., isolated from marine algae.</title>
        <authorList>
            <person name="Choi B.J."/>
            <person name="Kim J.M."/>
            <person name="Lee J.K."/>
            <person name="Choi D.G."/>
            <person name="Bayburt H."/>
            <person name="Baek J.H."/>
            <person name="Han D.M."/>
            <person name="Jeon C.O."/>
        </authorList>
    </citation>
    <scope>NUCLEOTIDE SEQUENCE [LARGE SCALE GENOMIC DNA]</scope>
    <source>
        <strain evidence="1 2">KMU-156</strain>
    </source>
</reference>
<comment type="caution">
    <text evidence="1">The sequence shown here is derived from an EMBL/GenBank/DDBJ whole genome shotgun (WGS) entry which is preliminary data.</text>
</comment>
<evidence type="ECO:0000313" key="2">
    <source>
        <dbReference type="Proteomes" id="UP001627408"/>
    </source>
</evidence>
<dbReference type="EMBL" id="JBHDIY010000002">
    <property type="protein sequence ID" value="MFL4468682.1"/>
    <property type="molecule type" value="Genomic_DNA"/>
</dbReference>
<sequence length="243" mass="26221">MERVWGLLACVGLCVQAAYAWAEALPMASRASLLTERAPLYVQTSVSAPSSPSLFAGTSGKSLFAPMPVSLAAPPAFGSIPTPGLGPVGQLRSLIAHAEAGAKGYDAVQYGADILPDGPPTSLTLQEIFDWIDETPGQPHAIGRYQFIPPTLHRLVKRLGISPKARFSPHVQDQLADILLQEAGLHRFLRGEMERQVFMNNLAKIWAGLPNDTGKSHYHGFAGNKATMTWTFFDAQMARIFPG</sequence>
<accession>A0ABW8UP19</accession>
<organism evidence="1 2">
    <name type="scientific">Tateyamaria armeniaca</name>
    <dbReference type="NCBI Taxonomy" id="2518930"/>
    <lineage>
        <taxon>Bacteria</taxon>
        <taxon>Pseudomonadati</taxon>
        <taxon>Pseudomonadota</taxon>
        <taxon>Alphaproteobacteria</taxon>
        <taxon>Rhodobacterales</taxon>
        <taxon>Roseobacteraceae</taxon>
        <taxon>Tateyamaria</taxon>
    </lineage>
</organism>
<evidence type="ECO:0008006" key="3">
    <source>
        <dbReference type="Google" id="ProtNLM"/>
    </source>
</evidence>
<gene>
    <name evidence="1" type="ORF">ACERZ8_01875</name>
</gene>